<sequence length="62" mass="7488">MNLIHRDRTEQEIREMKNASKMAKDLSRLIKEGKIDVFAMPELTELFQNIDDRRDVYDEDEF</sequence>
<dbReference type="Proteomes" id="UP000095602">
    <property type="component" value="Unassembled WGS sequence"/>
</dbReference>
<gene>
    <name evidence="1" type="ORF">ERS852497_02702</name>
</gene>
<accession>A0A174MRS4</accession>
<name>A0A174MRS4_9FIRM</name>
<organism evidence="1 2">
    <name type="scientific">Agathobacter rectalis</name>
    <dbReference type="NCBI Taxonomy" id="39491"/>
    <lineage>
        <taxon>Bacteria</taxon>
        <taxon>Bacillati</taxon>
        <taxon>Bacillota</taxon>
        <taxon>Clostridia</taxon>
        <taxon>Lachnospirales</taxon>
        <taxon>Lachnospiraceae</taxon>
        <taxon>Agathobacter</taxon>
    </lineage>
</organism>
<proteinExistence type="predicted"/>
<evidence type="ECO:0000313" key="2">
    <source>
        <dbReference type="Proteomes" id="UP000095602"/>
    </source>
</evidence>
<protein>
    <submittedName>
        <fullName evidence="1">Uncharacterized protein</fullName>
    </submittedName>
</protein>
<dbReference type="AlphaFoldDB" id="A0A174MRS4"/>
<reference evidence="1 2" key="1">
    <citation type="submission" date="2015-09" db="EMBL/GenBank/DDBJ databases">
        <authorList>
            <consortium name="Pathogen Informatics"/>
        </authorList>
    </citation>
    <scope>NUCLEOTIDE SEQUENCE [LARGE SCALE GENOMIC DNA]</scope>
    <source>
        <strain evidence="1 2">2789STDY5834884</strain>
    </source>
</reference>
<dbReference type="EMBL" id="CZAJ01000037">
    <property type="protein sequence ID" value="CUP37841.1"/>
    <property type="molecule type" value="Genomic_DNA"/>
</dbReference>
<evidence type="ECO:0000313" key="1">
    <source>
        <dbReference type="EMBL" id="CUP37841.1"/>
    </source>
</evidence>